<dbReference type="Proteomes" id="UP000319557">
    <property type="component" value="Chromosome"/>
</dbReference>
<accession>A0A517M3W3</accession>
<dbReference type="RefSeq" id="WP_145288482.1">
    <property type="nucleotide sequence ID" value="NZ_CP036261.1"/>
</dbReference>
<dbReference type="KEGG" id="ruv:EC9_37340"/>
<organism evidence="1 2">
    <name type="scientific">Rosistilla ulvae</name>
    <dbReference type="NCBI Taxonomy" id="1930277"/>
    <lineage>
        <taxon>Bacteria</taxon>
        <taxon>Pseudomonadati</taxon>
        <taxon>Planctomycetota</taxon>
        <taxon>Planctomycetia</taxon>
        <taxon>Pirellulales</taxon>
        <taxon>Pirellulaceae</taxon>
        <taxon>Rosistilla</taxon>
    </lineage>
</organism>
<dbReference type="InterPro" id="IPR016024">
    <property type="entry name" value="ARM-type_fold"/>
</dbReference>
<dbReference type="AlphaFoldDB" id="A0A517M3W3"/>
<dbReference type="InterPro" id="IPR019734">
    <property type="entry name" value="TPR_rpt"/>
</dbReference>
<dbReference type="EMBL" id="CP036261">
    <property type="protein sequence ID" value="QDS89534.1"/>
    <property type="molecule type" value="Genomic_DNA"/>
</dbReference>
<sequence length="224" mass="25275">MSQPATRTSRIVNQYRRYLDASDSLDFFRTVNESYTVDTLLTLLRRGDSESRRASALALSMVGDVRATEALGHRLSDRDRGVRLIADDAFRAILVRDAAPSHHQNLLQVMHLNDGGEFAAALTPAMVLVQQAPRYAEAHHQLAIAYLGLQEYASADCAFRNCLWHCRFHYLAWSGLADCRRAIGDQREALKHLHRAIAICPDFESARIQARAIRRSLNRNPPTH</sequence>
<dbReference type="SUPFAM" id="SSF48371">
    <property type="entry name" value="ARM repeat"/>
    <property type="match status" value="1"/>
</dbReference>
<dbReference type="SMART" id="SM00028">
    <property type="entry name" value="TPR"/>
    <property type="match status" value="2"/>
</dbReference>
<dbReference type="SUPFAM" id="SSF48452">
    <property type="entry name" value="TPR-like"/>
    <property type="match status" value="1"/>
</dbReference>
<dbReference type="Pfam" id="PF13646">
    <property type="entry name" value="HEAT_2"/>
    <property type="match status" value="1"/>
</dbReference>
<evidence type="ECO:0000313" key="2">
    <source>
        <dbReference type="Proteomes" id="UP000319557"/>
    </source>
</evidence>
<proteinExistence type="predicted"/>
<protein>
    <submittedName>
        <fullName evidence="1">Tetratricopeptide repeat protein</fullName>
    </submittedName>
</protein>
<reference evidence="1 2" key="1">
    <citation type="submission" date="2019-02" db="EMBL/GenBank/DDBJ databases">
        <title>Deep-cultivation of Planctomycetes and their phenomic and genomic characterization uncovers novel biology.</title>
        <authorList>
            <person name="Wiegand S."/>
            <person name="Jogler M."/>
            <person name="Boedeker C."/>
            <person name="Pinto D."/>
            <person name="Vollmers J."/>
            <person name="Rivas-Marin E."/>
            <person name="Kohn T."/>
            <person name="Peeters S.H."/>
            <person name="Heuer A."/>
            <person name="Rast P."/>
            <person name="Oberbeckmann S."/>
            <person name="Bunk B."/>
            <person name="Jeske O."/>
            <person name="Meyerdierks A."/>
            <person name="Storesund J.E."/>
            <person name="Kallscheuer N."/>
            <person name="Luecker S."/>
            <person name="Lage O.M."/>
            <person name="Pohl T."/>
            <person name="Merkel B.J."/>
            <person name="Hornburger P."/>
            <person name="Mueller R.-W."/>
            <person name="Bruemmer F."/>
            <person name="Labrenz M."/>
            <person name="Spormann A.M."/>
            <person name="Op den Camp H."/>
            <person name="Overmann J."/>
            <person name="Amann R."/>
            <person name="Jetten M.S.M."/>
            <person name="Mascher T."/>
            <person name="Medema M.H."/>
            <person name="Devos D.P."/>
            <person name="Kaster A.-K."/>
            <person name="Ovreas L."/>
            <person name="Rohde M."/>
            <person name="Galperin M.Y."/>
            <person name="Jogler C."/>
        </authorList>
    </citation>
    <scope>NUCLEOTIDE SEQUENCE [LARGE SCALE GENOMIC DNA]</scope>
    <source>
        <strain evidence="1 2">EC9</strain>
    </source>
</reference>
<name>A0A517M3W3_9BACT</name>
<dbReference type="Gene3D" id="1.25.40.10">
    <property type="entry name" value="Tetratricopeptide repeat domain"/>
    <property type="match status" value="1"/>
</dbReference>
<gene>
    <name evidence="1" type="ORF">EC9_37340</name>
</gene>
<evidence type="ECO:0000313" key="1">
    <source>
        <dbReference type="EMBL" id="QDS89534.1"/>
    </source>
</evidence>
<dbReference type="Gene3D" id="1.25.10.10">
    <property type="entry name" value="Leucine-rich Repeat Variant"/>
    <property type="match status" value="1"/>
</dbReference>
<dbReference type="InterPro" id="IPR011989">
    <property type="entry name" value="ARM-like"/>
</dbReference>
<dbReference type="OrthoDB" id="256486at2"/>
<keyword evidence="2" id="KW-1185">Reference proteome</keyword>
<dbReference type="InterPro" id="IPR011990">
    <property type="entry name" value="TPR-like_helical_dom_sf"/>
</dbReference>